<dbReference type="OrthoDB" id="8421706at2"/>
<evidence type="ECO:0000313" key="1">
    <source>
        <dbReference type="EMBL" id="TMR07447.1"/>
    </source>
</evidence>
<reference evidence="1 2" key="1">
    <citation type="submission" date="2019-05" db="EMBL/GenBank/DDBJ databases">
        <title>Draft genome sequence of Actinomadura sp. 14C53.</title>
        <authorList>
            <person name="Saricaoglu S."/>
            <person name="Isik K."/>
        </authorList>
    </citation>
    <scope>NUCLEOTIDE SEQUENCE [LARGE SCALE GENOMIC DNA]</scope>
    <source>
        <strain evidence="1 2">14C53</strain>
    </source>
</reference>
<proteinExistence type="predicted"/>
<dbReference type="RefSeq" id="WP_138642956.1">
    <property type="nucleotide sequence ID" value="NZ_VCKW01000001.1"/>
</dbReference>
<dbReference type="EMBL" id="VCKW01000001">
    <property type="protein sequence ID" value="TMR07447.1"/>
    <property type="molecule type" value="Genomic_DNA"/>
</dbReference>
<protein>
    <recommendedName>
        <fullName evidence="3">Arsenate reductase</fullName>
    </recommendedName>
</protein>
<name>A0A5C4JLA8_9ACTN</name>
<evidence type="ECO:0000313" key="2">
    <source>
        <dbReference type="Proteomes" id="UP000309174"/>
    </source>
</evidence>
<evidence type="ECO:0008006" key="3">
    <source>
        <dbReference type="Google" id="ProtNLM"/>
    </source>
</evidence>
<organism evidence="1 2">
    <name type="scientific">Actinomadura soli</name>
    <dbReference type="NCBI Taxonomy" id="2508997"/>
    <lineage>
        <taxon>Bacteria</taxon>
        <taxon>Bacillati</taxon>
        <taxon>Actinomycetota</taxon>
        <taxon>Actinomycetes</taxon>
        <taxon>Streptosporangiales</taxon>
        <taxon>Thermomonosporaceae</taxon>
        <taxon>Actinomadura</taxon>
    </lineage>
</organism>
<gene>
    <name evidence="1" type="ORF">ETD83_00220</name>
</gene>
<keyword evidence="2" id="KW-1185">Reference proteome</keyword>
<accession>A0A5C4JLA8</accession>
<comment type="caution">
    <text evidence="1">The sequence shown here is derived from an EMBL/GenBank/DDBJ whole genome shotgun (WGS) entry which is preliminary data.</text>
</comment>
<dbReference type="AlphaFoldDB" id="A0A5C4JLA8"/>
<dbReference type="Proteomes" id="UP000309174">
    <property type="component" value="Unassembled WGS sequence"/>
</dbReference>
<sequence length="124" mass="13205">MELQQIPDDHGWAAEACTLPTAERPLREAEFDALFAEAVTAVQPDGPGRVRLELRPDPRVAGRAAELAARETGCCSFFTFTLTATGGALALQASVDERHNAVLDALAARAIRISTSDGTSETRP</sequence>